<evidence type="ECO:0000256" key="3">
    <source>
        <dbReference type="ARBA" id="ARBA00022452"/>
    </source>
</evidence>
<evidence type="ECO:0000256" key="7">
    <source>
        <dbReference type="ARBA" id="ARBA00023237"/>
    </source>
</evidence>
<dbReference type="SUPFAM" id="SSF49464">
    <property type="entry name" value="Carboxypeptidase regulatory domain-like"/>
    <property type="match status" value="1"/>
</dbReference>
<name>C6XXQ2_PEDHD</name>
<evidence type="ECO:0000256" key="6">
    <source>
        <dbReference type="ARBA" id="ARBA00023136"/>
    </source>
</evidence>
<dbReference type="InterPro" id="IPR012910">
    <property type="entry name" value="Plug_dom"/>
</dbReference>
<dbReference type="InterPro" id="IPR008969">
    <property type="entry name" value="CarboxyPept-like_regulatory"/>
</dbReference>
<keyword evidence="3 8" id="KW-1134">Transmembrane beta strand</keyword>
<evidence type="ECO:0000256" key="1">
    <source>
        <dbReference type="ARBA" id="ARBA00004571"/>
    </source>
</evidence>
<dbReference type="InterPro" id="IPR036942">
    <property type="entry name" value="Beta-barrel_TonB_sf"/>
</dbReference>
<keyword evidence="6 8" id="KW-0472">Membrane</keyword>
<dbReference type="RefSeq" id="WP_012780259.1">
    <property type="nucleotide sequence ID" value="NC_013061.1"/>
</dbReference>
<comment type="subcellular location">
    <subcellularLocation>
        <location evidence="1 8">Cell outer membrane</location>
        <topology evidence="1 8">Multi-pass membrane protein</topology>
    </subcellularLocation>
</comment>
<organism evidence="13 14">
    <name type="scientific">Pedobacter heparinus (strain ATCC 13125 / DSM 2366 / CIP 104194 / JCM 7457 / NBRC 12017 / NCIMB 9290 / NRRL B-14731 / HIM 762-3)</name>
    <dbReference type="NCBI Taxonomy" id="485917"/>
    <lineage>
        <taxon>Bacteria</taxon>
        <taxon>Pseudomonadati</taxon>
        <taxon>Bacteroidota</taxon>
        <taxon>Sphingobacteriia</taxon>
        <taxon>Sphingobacteriales</taxon>
        <taxon>Sphingobacteriaceae</taxon>
        <taxon>Pedobacter</taxon>
    </lineage>
</organism>
<protein>
    <submittedName>
        <fullName evidence="13">TonB-dependent receptor plug</fullName>
    </submittedName>
</protein>
<dbReference type="InterPro" id="IPR039426">
    <property type="entry name" value="TonB-dep_rcpt-like"/>
</dbReference>
<dbReference type="Proteomes" id="UP000000852">
    <property type="component" value="Chromosome"/>
</dbReference>
<dbReference type="STRING" id="485917.Phep_0080"/>
<dbReference type="HOGENOM" id="CLU_004317_2_1_10"/>
<evidence type="ECO:0000256" key="10">
    <source>
        <dbReference type="SAM" id="SignalP"/>
    </source>
</evidence>
<evidence type="ECO:0000256" key="8">
    <source>
        <dbReference type="PROSITE-ProRule" id="PRU01360"/>
    </source>
</evidence>
<dbReference type="SUPFAM" id="SSF56935">
    <property type="entry name" value="Porins"/>
    <property type="match status" value="1"/>
</dbReference>
<dbReference type="Pfam" id="PF00593">
    <property type="entry name" value="TonB_dep_Rec_b-barrel"/>
    <property type="match status" value="1"/>
</dbReference>
<dbReference type="eggNOG" id="COG4771">
    <property type="taxonomic scope" value="Bacteria"/>
</dbReference>
<evidence type="ECO:0000256" key="5">
    <source>
        <dbReference type="ARBA" id="ARBA00023077"/>
    </source>
</evidence>
<evidence type="ECO:0000313" key="13">
    <source>
        <dbReference type="EMBL" id="ACU02306.1"/>
    </source>
</evidence>
<evidence type="ECO:0000256" key="4">
    <source>
        <dbReference type="ARBA" id="ARBA00022692"/>
    </source>
</evidence>
<dbReference type="NCBIfam" id="TIGR04057">
    <property type="entry name" value="SusC_RagA_signa"/>
    <property type="match status" value="1"/>
</dbReference>
<keyword evidence="7 8" id="KW-0998">Cell outer membrane</keyword>
<dbReference type="eggNOG" id="COG4774">
    <property type="taxonomic scope" value="Bacteria"/>
</dbReference>
<accession>C6XXQ2</accession>
<keyword evidence="2 8" id="KW-0813">Transport</keyword>
<dbReference type="KEGG" id="phe:Phep_0080"/>
<keyword evidence="4 8" id="KW-0812">Transmembrane</keyword>
<dbReference type="Gene3D" id="2.170.130.10">
    <property type="entry name" value="TonB-dependent receptor, plug domain"/>
    <property type="match status" value="1"/>
</dbReference>
<feature type="chain" id="PRO_5002974397" evidence="10">
    <location>
        <begin position="21"/>
        <end position="1040"/>
    </location>
</feature>
<dbReference type="Pfam" id="PF07715">
    <property type="entry name" value="Plug"/>
    <property type="match status" value="1"/>
</dbReference>
<dbReference type="Gene3D" id="2.40.170.20">
    <property type="entry name" value="TonB-dependent receptor, beta-barrel domain"/>
    <property type="match status" value="1"/>
</dbReference>
<keyword evidence="13" id="KW-0675">Receptor</keyword>
<evidence type="ECO:0000313" key="14">
    <source>
        <dbReference type="Proteomes" id="UP000000852"/>
    </source>
</evidence>
<feature type="domain" description="TonB-dependent receptor-like beta-barrel" evidence="11">
    <location>
        <begin position="428"/>
        <end position="895"/>
    </location>
</feature>
<dbReference type="OrthoDB" id="9768177at2"/>
<dbReference type="InterPro" id="IPR023996">
    <property type="entry name" value="TonB-dep_OMP_SusC/RagA"/>
</dbReference>
<dbReference type="InterPro" id="IPR023997">
    <property type="entry name" value="TonB-dep_OMP_SusC/RagA_CS"/>
</dbReference>
<evidence type="ECO:0000256" key="2">
    <source>
        <dbReference type="ARBA" id="ARBA00022448"/>
    </source>
</evidence>
<dbReference type="InterPro" id="IPR037066">
    <property type="entry name" value="Plug_dom_sf"/>
</dbReference>
<dbReference type="Gene3D" id="2.60.40.1120">
    <property type="entry name" value="Carboxypeptidase-like, regulatory domain"/>
    <property type="match status" value="1"/>
</dbReference>
<evidence type="ECO:0000259" key="12">
    <source>
        <dbReference type="Pfam" id="PF07715"/>
    </source>
</evidence>
<comment type="similarity">
    <text evidence="8 9">Belongs to the TonB-dependent receptor family.</text>
</comment>
<evidence type="ECO:0000256" key="9">
    <source>
        <dbReference type="RuleBase" id="RU003357"/>
    </source>
</evidence>
<keyword evidence="5 9" id="KW-0798">TonB box</keyword>
<proteinExistence type="inferred from homology"/>
<evidence type="ECO:0000259" key="11">
    <source>
        <dbReference type="Pfam" id="PF00593"/>
    </source>
</evidence>
<keyword evidence="14" id="KW-1185">Reference proteome</keyword>
<reference evidence="13 14" key="1">
    <citation type="journal article" date="2009" name="Stand. Genomic Sci.">
        <title>Complete genome sequence of Pedobacter heparinus type strain (HIM 762-3).</title>
        <authorList>
            <person name="Han C."/>
            <person name="Spring S."/>
            <person name="Lapidus A."/>
            <person name="Del Rio T.G."/>
            <person name="Tice H."/>
            <person name="Copeland A."/>
            <person name="Cheng J.F."/>
            <person name="Lucas S."/>
            <person name="Chen F."/>
            <person name="Nolan M."/>
            <person name="Bruce D."/>
            <person name="Goodwin L."/>
            <person name="Pitluck S."/>
            <person name="Ivanova N."/>
            <person name="Mavromatis K."/>
            <person name="Mikhailova N."/>
            <person name="Pati A."/>
            <person name="Chen A."/>
            <person name="Palaniappan K."/>
            <person name="Land M."/>
            <person name="Hauser L."/>
            <person name="Chang Y.J."/>
            <person name="Jeffries C.C."/>
            <person name="Saunders E."/>
            <person name="Chertkov O."/>
            <person name="Brettin T."/>
            <person name="Goker M."/>
            <person name="Rohde M."/>
            <person name="Bristow J."/>
            <person name="Eisen J.A."/>
            <person name="Markowitz V."/>
            <person name="Hugenholtz P."/>
            <person name="Kyrpides N.C."/>
            <person name="Klenk H.P."/>
            <person name="Detter J.C."/>
        </authorList>
    </citation>
    <scope>NUCLEOTIDE SEQUENCE [LARGE SCALE GENOMIC DNA]</scope>
    <source>
        <strain evidence="14">ATCC 13125 / DSM 2366 / CIP 104194 / JCM 7457 / NBRC 12017 / NCIMB 9290 / NRRL B-14731 / HIM 762-3</strain>
    </source>
</reference>
<feature type="domain" description="TonB-dependent receptor plug" evidence="12">
    <location>
        <begin position="116"/>
        <end position="237"/>
    </location>
</feature>
<keyword evidence="10" id="KW-0732">Signal</keyword>
<dbReference type="InterPro" id="IPR000531">
    <property type="entry name" value="Beta-barrel_TonB"/>
</dbReference>
<dbReference type="PROSITE" id="PS52016">
    <property type="entry name" value="TONB_DEPENDENT_REC_3"/>
    <property type="match status" value="1"/>
</dbReference>
<dbReference type="EMBL" id="CP001681">
    <property type="protein sequence ID" value="ACU02306.1"/>
    <property type="molecule type" value="Genomic_DNA"/>
</dbReference>
<feature type="signal peptide" evidence="10">
    <location>
        <begin position="1"/>
        <end position="20"/>
    </location>
</feature>
<dbReference type="GO" id="GO:0009279">
    <property type="term" value="C:cell outer membrane"/>
    <property type="evidence" value="ECO:0007669"/>
    <property type="project" value="UniProtKB-SubCell"/>
</dbReference>
<dbReference type="NCBIfam" id="TIGR04056">
    <property type="entry name" value="OMP_RagA_SusC"/>
    <property type="match status" value="1"/>
</dbReference>
<sequence>MKKLLQSLFIFVFVAGAAMAQDRTITGTVTGKDDGLPVPGVSVKIVGTQNGTSTDANGKYALKISSGAASIEFSSIGYLTQTIAVGSGNVVNAALATDAQQLGEVVVTALGISREKKSLGYSATTLKSEDLTKARETNVLNSLAGKAAGVRVNAQSGTLGGASKVVIRGVNSLDGGYPLYVIDGLTVTESNAVGGTTATNVDFGNRIGDLSSDDIESMTVLKGAAATALYGARARDGAIIITTKRGKKGAPSSIDINSSFRFENPLVLPELQNEYAQGNKGVYQLTATNGWGPRISDVQNQTFPNFLGNQVTLQAYPDNVKDFFNTGTAIMNNISFAGAGDNSDYRVSFSSANEKGIIPQSTLDRYTLSLNAGKEFSPKLSSRFTGSYTNLKADGRPAQSSNNTNAIVSTIYGLPRTIDINLLKNNFEDKEAGTQIFLSPNRNGNNPYWVMEYNRNSNSVDRFTGTYNLTYKPLDWITISNNFGADIYTEKRQLLVRKGTAGFLQGKFTNFDLLSKQINDDLIATLEQNNLVKDFKFKLIVGGNINQRLNQSTNIEAVGLTVDQLYNYTNASSKNPTSIYTQRRLLGLYSALSVNYKDYLYLDVTGRNDWTSTLPIANRSYFYPSVSGAFIFSELLKDKNMDWLSYGKIRASWASVGSDLEAYKLDYQYDPISTVFLQYVSSTAVVFPAGPISTAFTAPKILPNPELKPQKQNSYELGTELKFLHNRIGIDFAFYNNLTKDQLIPIDVPIATGYFAKYVNAGAIRNKGIEVALNLVPVKTKDFDWNIDFNFGKNKQTVDELAPGLIQYSLASGYSGLSIKAEVGEPFGLYGSKWLRDDNGNFIIDEDNGQKIAKTNQRLGNIYADWTLGINNSFNYKGFNLSALIDIRKGGVFYSGTVANLRGGGLAKETGGDRAPIVVPGVNLVSPGQYKPNTTPMTAQDYWVWESSTTNTEGNVFDAGFVKLREVSLSYVIPSKVFKSGFIRGIQLGVEGRNLWLIKSHVPHVDPELNFFGAGSVGEGVEFNSIPTTRSFGMNLRLTL</sequence>
<dbReference type="AlphaFoldDB" id="C6XXQ2"/>
<dbReference type="Pfam" id="PF13715">
    <property type="entry name" value="CarbopepD_reg_2"/>
    <property type="match status" value="1"/>
</dbReference>
<gene>
    <name evidence="13" type="ordered locus">Phep_0080</name>
</gene>